<evidence type="ECO:0000313" key="3">
    <source>
        <dbReference type="RefSeq" id="XP_014665031.1"/>
    </source>
</evidence>
<proteinExistence type="predicted"/>
<dbReference type="PANTHER" id="PTHR46704:SF1">
    <property type="entry name" value="TELOMERE LENGTH REGULATION PROTEIN TEL2 HOMOLOG"/>
    <property type="match status" value="1"/>
</dbReference>
<dbReference type="PANTHER" id="PTHR46704">
    <property type="entry name" value="CXC DOMAIN-CONTAINING PROTEIN-RELATED"/>
    <property type="match status" value="1"/>
</dbReference>
<dbReference type="GeneID" id="106807252"/>
<feature type="domain" description="Tesmin/TSO1-like CXC" evidence="1">
    <location>
        <begin position="252"/>
        <end position="288"/>
    </location>
</feature>
<sequence>MTATRQEVMTNYECEIMPGVSTQEEVDTLMIYHAVEVASNGINVHIYSQDTDVLLLALRRTPLLGNHSALIMGTSERRRKVFLQPIYDKLGPEKSAALINWHALTGCDTTGHIQGKGKKGCFATFLKASPTILIALAGLGEGDEPSEKVIHGCEEFLCSLSCPSGVHIGQANMLRWFLFKQLKDEQGVDELPPTQGAWIQHIRRAHVQANIWHQDMVLKPTCLDPLTLGWRNLDKKLLTVLSQVAPAPVLVLQLVRCNCEKSKCSRRCSCRGNNVVCTELCKCGGEGDSCTNITPPMIGEDLEDD</sequence>
<protein>
    <submittedName>
        <fullName evidence="3">Uncharacterized protein LOC106807252</fullName>
    </submittedName>
</protein>
<evidence type="ECO:0000259" key="1">
    <source>
        <dbReference type="SMART" id="SM01114"/>
    </source>
</evidence>
<reference evidence="3" key="1">
    <citation type="submission" date="2025-08" db="UniProtKB">
        <authorList>
            <consortium name="RefSeq"/>
        </authorList>
    </citation>
    <scope>IDENTIFICATION</scope>
</reference>
<dbReference type="InterPro" id="IPR033467">
    <property type="entry name" value="Tesmin/TSO1-like_CXC"/>
</dbReference>
<dbReference type="RefSeq" id="XP_014665031.1">
    <property type="nucleotide sequence ID" value="XM_014809545.1"/>
</dbReference>
<dbReference type="SMART" id="SM01114">
    <property type="entry name" value="CXC"/>
    <property type="match status" value="1"/>
</dbReference>
<dbReference type="Proteomes" id="UP000695022">
    <property type="component" value="Unplaced"/>
</dbReference>
<keyword evidence="2" id="KW-1185">Reference proteome</keyword>
<organism evidence="2 3">
    <name type="scientific">Priapulus caudatus</name>
    <name type="common">Priapulid worm</name>
    <dbReference type="NCBI Taxonomy" id="37621"/>
    <lineage>
        <taxon>Eukaryota</taxon>
        <taxon>Metazoa</taxon>
        <taxon>Ecdysozoa</taxon>
        <taxon>Scalidophora</taxon>
        <taxon>Priapulida</taxon>
        <taxon>Priapulimorpha</taxon>
        <taxon>Priapulimorphida</taxon>
        <taxon>Priapulidae</taxon>
        <taxon>Priapulus</taxon>
    </lineage>
</organism>
<evidence type="ECO:0000313" key="2">
    <source>
        <dbReference type="Proteomes" id="UP000695022"/>
    </source>
</evidence>
<name>A0ABM1DYL0_PRICU</name>
<gene>
    <name evidence="3" type="primary">LOC106807252</name>
</gene>
<accession>A0ABM1DYL0</accession>